<sequence>MTEPPAFLRLPAETRLQIYSHLIPKDVLDVDICSPRRSAAQQSGASSRPGASILVAQLFARESLIRDNGLQMLLVCRRTRDEVLPFLSKLTVCFHCTKCFEELLSNMSHGLGVGVKWMKHVEIRYRCEDSNTVRSQFGWRLTTELSKFMVAEAMFALKRTAWLYYGRLDLLEREKWKFEPVREDTSDAPDQVTPSNHVMLAPPPAAHPYAILPPVGLNPPPSRRHVNKEWVISGWFDT</sequence>
<accession>A0AAN6DNK1</accession>
<organism evidence="2 3">
    <name type="scientific">Exophiala viscosa</name>
    <dbReference type="NCBI Taxonomy" id="2486360"/>
    <lineage>
        <taxon>Eukaryota</taxon>
        <taxon>Fungi</taxon>
        <taxon>Dikarya</taxon>
        <taxon>Ascomycota</taxon>
        <taxon>Pezizomycotina</taxon>
        <taxon>Eurotiomycetes</taxon>
        <taxon>Chaetothyriomycetidae</taxon>
        <taxon>Chaetothyriales</taxon>
        <taxon>Herpotrichiellaceae</taxon>
        <taxon>Exophiala</taxon>
    </lineage>
</organism>
<proteinExistence type="predicted"/>
<comment type="caution">
    <text evidence="2">The sequence shown here is derived from an EMBL/GenBank/DDBJ whole genome shotgun (WGS) entry which is preliminary data.</text>
</comment>
<dbReference type="InterPro" id="IPR045518">
    <property type="entry name" value="2EXR"/>
</dbReference>
<dbReference type="EMBL" id="MU404360">
    <property type="protein sequence ID" value="KAI1609611.1"/>
    <property type="molecule type" value="Genomic_DNA"/>
</dbReference>
<dbReference type="Pfam" id="PF20150">
    <property type="entry name" value="2EXR"/>
    <property type="match status" value="1"/>
</dbReference>
<reference evidence="2" key="1">
    <citation type="journal article" date="2022" name="bioRxiv">
        <title>Deciphering the potential niche of two novel black yeast fungi from a biological soil crust based on their genomes, phenotypes, and melanin regulation.</title>
        <authorList>
            <consortium name="DOE Joint Genome Institute"/>
            <person name="Carr E.C."/>
            <person name="Barton Q."/>
            <person name="Grambo S."/>
            <person name="Sullivan M."/>
            <person name="Renfro C.M."/>
            <person name="Kuo A."/>
            <person name="Pangilinan J."/>
            <person name="Lipzen A."/>
            <person name="Keymanesh K."/>
            <person name="Savage E."/>
            <person name="Barry K."/>
            <person name="Grigoriev I.V."/>
            <person name="Riekhof W.R."/>
            <person name="Harris S.S."/>
        </authorList>
    </citation>
    <scope>NUCLEOTIDE SEQUENCE</scope>
    <source>
        <strain evidence="2">JF 03-4F</strain>
    </source>
</reference>
<gene>
    <name evidence="2" type="ORF">EDD36DRAFT_468530</name>
</gene>
<evidence type="ECO:0000313" key="2">
    <source>
        <dbReference type="EMBL" id="KAI1609611.1"/>
    </source>
</evidence>
<name>A0AAN6DNK1_9EURO</name>
<evidence type="ECO:0000313" key="3">
    <source>
        <dbReference type="Proteomes" id="UP001203852"/>
    </source>
</evidence>
<keyword evidence="3" id="KW-1185">Reference proteome</keyword>
<dbReference type="AlphaFoldDB" id="A0AAN6DNK1"/>
<feature type="domain" description="2EXR" evidence="1">
    <location>
        <begin position="6"/>
        <end position="96"/>
    </location>
</feature>
<protein>
    <recommendedName>
        <fullName evidence="1">2EXR domain-containing protein</fullName>
    </recommendedName>
</protein>
<evidence type="ECO:0000259" key="1">
    <source>
        <dbReference type="Pfam" id="PF20150"/>
    </source>
</evidence>
<dbReference type="Proteomes" id="UP001203852">
    <property type="component" value="Unassembled WGS sequence"/>
</dbReference>